<dbReference type="PATRIC" id="fig|1492898.3.peg.5064"/>
<name>A0A172U1T6_9BACT</name>
<feature type="domain" description="NAD(P)-binding" evidence="2">
    <location>
        <begin position="4"/>
        <end position="308"/>
    </location>
</feature>
<sequence length="330" mass="37588">MKIIVTGCAGFIGSHLCERLVKEHHKVVGIDNFDNFYQRSIKEENLRQLQSNSLFQFYEADIRNKEDLSAISDNFDVVIHLAAKAGVRPSIDNPQGYIDTNINGTLNILHFMLEKNINKIVFASSSSVYGDKAISPYREDSITDFPISPYAFTKKSCELLLHNYHNLYQIDSAALRFFTVYGPRQRPDLAIHKFFNAIEKQQPISIYGDGSTSRDYTYIDDTVDGIVRAMEYVLNNQSVCEVFNLGNNAPTPLLTLVNAIERVCEKKALLKYISMQQGDVLHTCADISKAQAILGYEPKIKLQEGLRRFYSWKVNELGFEKAYLAFPQFH</sequence>
<keyword evidence="1" id="KW-0520">NAD</keyword>
<dbReference type="RefSeq" id="WP_066408365.1">
    <property type="nucleotide sequence ID" value="NZ_CP011390.1"/>
</dbReference>
<gene>
    <name evidence="3" type="ORF">SY85_23325</name>
</gene>
<dbReference type="Gene3D" id="3.40.50.720">
    <property type="entry name" value="NAD(P)-binding Rossmann-like Domain"/>
    <property type="match status" value="1"/>
</dbReference>
<dbReference type="Gene3D" id="3.90.25.10">
    <property type="entry name" value="UDP-galactose 4-epimerase, domain 1"/>
    <property type="match status" value="1"/>
</dbReference>
<keyword evidence="4" id="KW-1185">Reference proteome</keyword>
<accession>A0A172U1T6</accession>
<protein>
    <submittedName>
        <fullName evidence="3">Epimerase</fullName>
    </submittedName>
</protein>
<dbReference type="InterPro" id="IPR036291">
    <property type="entry name" value="NAD(P)-bd_dom_sf"/>
</dbReference>
<reference evidence="3 4" key="2">
    <citation type="journal article" date="2016" name="Int. J. Syst. Evol. Microbiol.">
        <title>Flavisolibacter tropicus sp. nov., isolated from tropical soil.</title>
        <authorList>
            <person name="Lee J.J."/>
            <person name="Kang M.S."/>
            <person name="Kim G.S."/>
            <person name="Lee C.S."/>
            <person name="Lim S."/>
            <person name="Lee J."/>
            <person name="Roh S.H."/>
            <person name="Kang H."/>
            <person name="Ha J.M."/>
            <person name="Bae S."/>
            <person name="Jung H.Y."/>
            <person name="Kim M.K."/>
        </authorList>
    </citation>
    <scope>NUCLEOTIDE SEQUENCE [LARGE SCALE GENOMIC DNA]</scope>
    <source>
        <strain evidence="3 4">LCS9</strain>
    </source>
</reference>
<dbReference type="SUPFAM" id="SSF51735">
    <property type="entry name" value="NAD(P)-binding Rossmann-fold domains"/>
    <property type="match status" value="1"/>
</dbReference>
<dbReference type="AlphaFoldDB" id="A0A172U1T6"/>
<evidence type="ECO:0000256" key="1">
    <source>
        <dbReference type="ARBA" id="ARBA00023027"/>
    </source>
</evidence>
<dbReference type="OrthoDB" id="9810015at2"/>
<dbReference type="KEGG" id="fla:SY85_23325"/>
<organism evidence="3 4">
    <name type="scientific">Flavisolibacter tropicus</name>
    <dbReference type="NCBI Taxonomy" id="1492898"/>
    <lineage>
        <taxon>Bacteria</taxon>
        <taxon>Pseudomonadati</taxon>
        <taxon>Bacteroidota</taxon>
        <taxon>Chitinophagia</taxon>
        <taxon>Chitinophagales</taxon>
        <taxon>Chitinophagaceae</taxon>
        <taxon>Flavisolibacter</taxon>
    </lineage>
</organism>
<evidence type="ECO:0000313" key="3">
    <source>
        <dbReference type="EMBL" id="ANE52967.1"/>
    </source>
</evidence>
<dbReference type="PANTHER" id="PTHR43574">
    <property type="entry name" value="EPIMERASE-RELATED"/>
    <property type="match status" value="1"/>
</dbReference>
<dbReference type="Pfam" id="PF16363">
    <property type="entry name" value="GDP_Man_Dehyd"/>
    <property type="match status" value="1"/>
</dbReference>
<evidence type="ECO:0000259" key="2">
    <source>
        <dbReference type="Pfam" id="PF16363"/>
    </source>
</evidence>
<dbReference type="InterPro" id="IPR016040">
    <property type="entry name" value="NAD(P)-bd_dom"/>
</dbReference>
<dbReference type="EMBL" id="CP011390">
    <property type="protein sequence ID" value="ANE52967.1"/>
    <property type="molecule type" value="Genomic_DNA"/>
</dbReference>
<dbReference type="PRINTS" id="PR01713">
    <property type="entry name" value="NUCEPIMERASE"/>
</dbReference>
<dbReference type="Proteomes" id="UP000077177">
    <property type="component" value="Chromosome"/>
</dbReference>
<evidence type="ECO:0000313" key="4">
    <source>
        <dbReference type="Proteomes" id="UP000077177"/>
    </source>
</evidence>
<dbReference type="STRING" id="1492898.SY85_23325"/>
<proteinExistence type="predicted"/>
<reference evidence="4" key="1">
    <citation type="submission" date="2015-01" db="EMBL/GenBank/DDBJ databases">
        <title>Flavisolibacter sp./LCS9/ whole genome sequencing.</title>
        <authorList>
            <person name="Kim M.K."/>
            <person name="Srinivasan S."/>
            <person name="Lee J.-J."/>
        </authorList>
    </citation>
    <scope>NUCLEOTIDE SEQUENCE [LARGE SCALE GENOMIC DNA]</scope>
    <source>
        <strain evidence="4">LCS9</strain>
    </source>
</reference>